<keyword evidence="5" id="KW-0677">Repeat</keyword>
<evidence type="ECO:0000256" key="3">
    <source>
        <dbReference type="ARBA" id="ARBA00022448"/>
    </source>
</evidence>
<dbReference type="SUPFAM" id="SSF103506">
    <property type="entry name" value="Mitochondrial carrier"/>
    <property type="match status" value="1"/>
</dbReference>
<dbReference type="InterPro" id="IPR002067">
    <property type="entry name" value="MCP"/>
</dbReference>
<dbReference type="PROSITE" id="PS50920">
    <property type="entry name" value="SOLCAR"/>
    <property type="match status" value="3"/>
</dbReference>
<evidence type="ECO:0000256" key="5">
    <source>
        <dbReference type="ARBA" id="ARBA00022737"/>
    </source>
</evidence>
<dbReference type="GO" id="GO:0071913">
    <property type="term" value="F:citrate secondary active transmembrane transporter activity"/>
    <property type="evidence" value="ECO:0007669"/>
    <property type="project" value="TreeGrafter"/>
</dbReference>
<organism evidence="12 13">
    <name type="scientific">Coleophoma crateriformis</name>
    <dbReference type="NCBI Taxonomy" id="565419"/>
    <lineage>
        <taxon>Eukaryota</taxon>
        <taxon>Fungi</taxon>
        <taxon>Dikarya</taxon>
        <taxon>Ascomycota</taxon>
        <taxon>Pezizomycotina</taxon>
        <taxon>Leotiomycetes</taxon>
        <taxon>Helotiales</taxon>
        <taxon>Dermateaceae</taxon>
        <taxon>Coleophoma</taxon>
    </lineage>
</organism>
<dbReference type="InterPro" id="IPR049563">
    <property type="entry name" value="TXTP-like"/>
</dbReference>
<sequence>MAPDSKIDEFQTPKIVSFLSGGIAGGVEATITYPLEFAKVVVQLQAKANAKHVPRNPLPVISHVVHEEGLRALYKGCSALIVGSIAKDGVRFLCFDSIKEAFQDPHTGTLTPSRSILAGMVSGVVSSTFASTPTERIKTALIDDARHENRFRSPLHACRVIYSESGFLGLYRGFLGTTLRQSCATGVRMGTYNILKDYEKRKDITQSVTTNFVNGAVAGTITTLATQPFDTVKTRAQSARGASTVEAFTSIVADGGVRGFWRGTSMRLGRTMLSAGILFTVYERIVTILQPVFR</sequence>
<evidence type="ECO:0000313" key="13">
    <source>
        <dbReference type="Proteomes" id="UP000256328"/>
    </source>
</evidence>
<evidence type="ECO:0000256" key="10">
    <source>
        <dbReference type="PROSITE-ProRule" id="PRU00282"/>
    </source>
</evidence>
<dbReference type="EMBL" id="PDLN01000006">
    <property type="protein sequence ID" value="RDW83044.1"/>
    <property type="molecule type" value="Genomic_DNA"/>
</dbReference>
<evidence type="ECO:0008006" key="14">
    <source>
        <dbReference type="Google" id="ProtNLM"/>
    </source>
</evidence>
<evidence type="ECO:0000256" key="1">
    <source>
        <dbReference type="ARBA" id="ARBA00004448"/>
    </source>
</evidence>
<feature type="repeat" description="Solcar" evidence="10">
    <location>
        <begin position="12"/>
        <end position="101"/>
    </location>
</feature>
<dbReference type="AlphaFoldDB" id="A0A3D8SAA1"/>
<keyword evidence="4 10" id="KW-0812">Transmembrane</keyword>
<keyword evidence="8" id="KW-0496">Mitochondrion</keyword>
<keyword evidence="3 11" id="KW-0813">Transport</keyword>
<dbReference type="Proteomes" id="UP000256328">
    <property type="component" value="Unassembled WGS sequence"/>
</dbReference>
<keyword evidence="13" id="KW-1185">Reference proteome</keyword>
<evidence type="ECO:0000256" key="8">
    <source>
        <dbReference type="ARBA" id="ARBA00023128"/>
    </source>
</evidence>
<accession>A0A3D8SAA1</accession>
<dbReference type="GO" id="GO:0006843">
    <property type="term" value="P:mitochondrial citrate transmembrane transport"/>
    <property type="evidence" value="ECO:0007669"/>
    <property type="project" value="TreeGrafter"/>
</dbReference>
<dbReference type="OrthoDB" id="44467at2759"/>
<keyword evidence="6" id="KW-0999">Mitochondrion inner membrane</keyword>
<feature type="repeat" description="Solcar" evidence="10">
    <location>
        <begin position="114"/>
        <end position="198"/>
    </location>
</feature>
<proteinExistence type="inferred from homology"/>
<keyword evidence="9 10" id="KW-0472">Membrane</keyword>
<dbReference type="PANTHER" id="PTHR45788">
    <property type="entry name" value="SUCCINATE/FUMARATE MITOCHONDRIAL TRANSPORTER-RELATED"/>
    <property type="match status" value="1"/>
</dbReference>
<evidence type="ECO:0000256" key="4">
    <source>
        <dbReference type="ARBA" id="ARBA00022692"/>
    </source>
</evidence>
<comment type="similarity">
    <text evidence="2 11">Belongs to the mitochondrial carrier (TC 2.A.29) family.</text>
</comment>
<comment type="caution">
    <text evidence="12">The sequence shown here is derived from an EMBL/GenBank/DDBJ whole genome shotgun (WGS) entry which is preliminary data.</text>
</comment>
<evidence type="ECO:0000256" key="2">
    <source>
        <dbReference type="ARBA" id="ARBA00006375"/>
    </source>
</evidence>
<name>A0A3D8SAA1_9HELO</name>
<dbReference type="Gene3D" id="1.50.40.10">
    <property type="entry name" value="Mitochondrial carrier domain"/>
    <property type="match status" value="1"/>
</dbReference>
<gene>
    <name evidence="12" type="ORF">BP5796_04535</name>
</gene>
<evidence type="ECO:0000256" key="9">
    <source>
        <dbReference type="ARBA" id="ARBA00023136"/>
    </source>
</evidence>
<comment type="subcellular location">
    <subcellularLocation>
        <location evidence="1">Mitochondrion inner membrane</location>
        <topology evidence="1">Multi-pass membrane protein</topology>
    </subcellularLocation>
</comment>
<evidence type="ECO:0000256" key="11">
    <source>
        <dbReference type="RuleBase" id="RU000488"/>
    </source>
</evidence>
<evidence type="ECO:0000256" key="7">
    <source>
        <dbReference type="ARBA" id="ARBA00022989"/>
    </source>
</evidence>
<keyword evidence="7" id="KW-1133">Transmembrane helix</keyword>
<dbReference type="PANTHER" id="PTHR45788:SF3">
    <property type="entry name" value="TRICARBOXYLATE TRANSPORT PROTEIN"/>
    <property type="match status" value="1"/>
</dbReference>
<dbReference type="PRINTS" id="PR00926">
    <property type="entry name" value="MITOCARRIER"/>
</dbReference>
<dbReference type="InterPro" id="IPR023395">
    <property type="entry name" value="MCP_dom_sf"/>
</dbReference>
<protein>
    <recommendedName>
        <fullName evidence="14">Tricarboxylate transport protein-like protein</fullName>
    </recommendedName>
</protein>
<feature type="repeat" description="Solcar" evidence="10">
    <location>
        <begin position="206"/>
        <end position="288"/>
    </location>
</feature>
<reference evidence="12 13" key="1">
    <citation type="journal article" date="2018" name="IMA Fungus">
        <title>IMA Genome-F 9: Draft genome sequence of Annulohypoxylon stygium, Aspergillus mulundensis, Berkeleyomyces basicola (syn. Thielaviopsis basicola), Ceratocystis smalleyi, two Cercospora beticola strains, Coleophoma cylindrospora, Fusarium fracticaudum, Phialophora cf. hyalina, and Morchella septimelata.</title>
        <authorList>
            <person name="Wingfield B.D."/>
            <person name="Bills G.F."/>
            <person name="Dong Y."/>
            <person name="Huang W."/>
            <person name="Nel W.J."/>
            <person name="Swalarsk-Parry B.S."/>
            <person name="Vaghefi N."/>
            <person name="Wilken P.M."/>
            <person name="An Z."/>
            <person name="de Beer Z.W."/>
            <person name="De Vos L."/>
            <person name="Chen L."/>
            <person name="Duong T.A."/>
            <person name="Gao Y."/>
            <person name="Hammerbacher A."/>
            <person name="Kikkert J.R."/>
            <person name="Li Y."/>
            <person name="Li H."/>
            <person name="Li K."/>
            <person name="Li Q."/>
            <person name="Liu X."/>
            <person name="Ma X."/>
            <person name="Naidoo K."/>
            <person name="Pethybridge S.J."/>
            <person name="Sun J."/>
            <person name="Steenkamp E.T."/>
            <person name="van der Nest M.A."/>
            <person name="van Wyk S."/>
            <person name="Wingfield M.J."/>
            <person name="Xiong C."/>
            <person name="Yue Q."/>
            <person name="Zhang X."/>
        </authorList>
    </citation>
    <scope>NUCLEOTIDE SEQUENCE [LARGE SCALE GENOMIC DNA]</scope>
    <source>
        <strain evidence="12 13">BP5796</strain>
    </source>
</reference>
<dbReference type="Pfam" id="PF00153">
    <property type="entry name" value="Mito_carr"/>
    <property type="match status" value="3"/>
</dbReference>
<dbReference type="InterPro" id="IPR018108">
    <property type="entry name" value="MCP_transmembrane"/>
</dbReference>
<evidence type="ECO:0000256" key="6">
    <source>
        <dbReference type="ARBA" id="ARBA00022792"/>
    </source>
</evidence>
<evidence type="ECO:0000313" key="12">
    <source>
        <dbReference type="EMBL" id="RDW83044.1"/>
    </source>
</evidence>
<dbReference type="GO" id="GO:0005743">
    <property type="term" value="C:mitochondrial inner membrane"/>
    <property type="evidence" value="ECO:0007669"/>
    <property type="project" value="UniProtKB-SubCell"/>
</dbReference>